<evidence type="ECO:0000259" key="1">
    <source>
        <dbReference type="Pfam" id="PF04101"/>
    </source>
</evidence>
<dbReference type="OrthoDB" id="764352at2"/>
<accession>A0A512BH59</accession>
<dbReference type="InterPro" id="IPR007235">
    <property type="entry name" value="Glyco_trans_28_C"/>
</dbReference>
<dbReference type="RefSeq" id="WP_147205400.1">
    <property type="nucleotide sequence ID" value="NZ_BJYT01000018.1"/>
</dbReference>
<sequence length="433" mass="50090">MMQNFHEARKPLLLVFPYDVMAHYLRCLQLCKYLKPYFEIRFIYSNQFHSFVADAGFETFECASLNAAKVQECMRSFNFSWLNERELGFIYNDQVKVIDELQPAAVLGDMAPTLQMAAEKTGVFYFSLINGYMSKYYAYVRRMPKKYPLYKLLNYLPDSLFQYFTNIGEHLFFEDMHRPFSKIRRRAGLAAKHSYMQELEGDANLVCDLPDLFPQKNLPANYFIIPPLFHNGTDEVFDVITKLDNSKKTLYVSMGSTGSWNEVTFLNNPEYEKFNIVTAGDHEQLIQGSNVFSYDFINSNKLFDLVDLVICHGGNGTIYQALSNGIPLLCKTTHVEQEYNVDGLERMNVGNCLDDIQDPSNQLAIIEEWIEKKHSKELTFIENKIRGANSEFESIIENLLNVCFYKNKTMKGMLSSEAERIQREDKAIIVGQN</sequence>
<dbReference type="Gene3D" id="3.40.50.2000">
    <property type="entry name" value="Glycogen Phosphorylase B"/>
    <property type="match status" value="2"/>
</dbReference>
<comment type="caution">
    <text evidence="2">The sequence shown here is derived from an EMBL/GenBank/DDBJ whole genome shotgun (WGS) entry which is preliminary data.</text>
</comment>
<protein>
    <recommendedName>
        <fullName evidence="1">Glycosyl transferase family 28 C-terminal domain-containing protein</fullName>
    </recommendedName>
</protein>
<dbReference type="SUPFAM" id="SSF53756">
    <property type="entry name" value="UDP-Glycosyltransferase/glycogen phosphorylase"/>
    <property type="match status" value="1"/>
</dbReference>
<proteinExistence type="predicted"/>
<dbReference type="Proteomes" id="UP000321513">
    <property type="component" value="Unassembled WGS sequence"/>
</dbReference>
<evidence type="ECO:0000313" key="3">
    <source>
        <dbReference type="Proteomes" id="UP000321513"/>
    </source>
</evidence>
<dbReference type="Pfam" id="PF04101">
    <property type="entry name" value="Glyco_tran_28_C"/>
    <property type="match status" value="1"/>
</dbReference>
<organism evidence="2 3">
    <name type="scientific">Segetibacter aerophilus</name>
    <dbReference type="NCBI Taxonomy" id="670293"/>
    <lineage>
        <taxon>Bacteria</taxon>
        <taxon>Pseudomonadati</taxon>
        <taxon>Bacteroidota</taxon>
        <taxon>Chitinophagia</taxon>
        <taxon>Chitinophagales</taxon>
        <taxon>Chitinophagaceae</taxon>
        <taxon>Segetibacter</taxon>
    </lineage>
</organism>
<name>A0A512BH59_9BACT</name>
<dbReference type="EMBL" id="BJYT01000018">
    <property type="protein sequence ID" value="GEO11290.1"/>
    <property type="molecule type" value="Genomic_DNA"/>
</dbReference>
<gene>
    <name evidence="2" type="ORF">SAE01_37860</name>
</gene>
<dbReference type="GO" id="GO:0016758">
    <property type="term" value="F:hexosyltransferase activity"/>
    <property type="evidence" value="ECO:0007669"/>
    <property type="project" value="InterPro"/>
</dbReference>
<reference evidence="2 3" key="1">
    <citation type="submission" date="2019-07" db="EMBL/GenBank/DDBJ databases">
        <title>Whole genome shotgun sequence of Segetibacter aerophilus NBRC 106135.</title>
        <authorList>
            <person name="Hosoyama A."/>
            <person name="Uohara A."/>
            <person name="Ohji S."/>
            <person name="Ichikawa N."/>
        </authorList>
    </citation>
    <scope>NUCLEOTIDE SEQUENCE [LARGE SCALE GENOMIC DNA]</scope>
    <source>
        <strain evidence="2 3">NBRC 106135</strain>
    </source>
</reference>
<evidence type="ECO:0000313" key="2">
    <source>
        <dbReference type="EMBL" id="GEO11290.1"/>
    </source>
</evidence>
<feature type="domain" description="Glycosyl transferase family 28 C-terminal" evidence="1">
    <location>
        <begin position="282"/>
        <end position="398"/>
    </location>
</feature>
<keyword evidence="3" id="KW-1185">Reference proteome</keyword>
<dbReference type="AlphaFoldDB" id="A0A512BH59"/>